<dbReference type="InterPro" id="IPR001466">
    <property type="entry name" value="Beta-lactam-related"/>
</dbReference>
<protein>
    <submittedName>
        <fullName evidence="3">Serine hydrolase</fullName>
    </submittedName>
</protein>
<evidence type="ECO:0000259" key="2">
    <source>
        <dbReference type="Pfam" id="PF00144"/>
    </source>
</evidence>
<sequence>MKKITTLILFVFILLGCSTPKKQKPQPFLKHSKTIDSLMQFSFDRGIFNGNVLVTKNDSVVYQKSFGYTDASGQTKLTKESLFSPGSIAKEFVAVSIMMLVEKGTLSLDDKLSDFDLGLPNWSKKITLKHLLNYTSGIPQIDYENVKNENDILEDLQTLPNLMYKPGTDFLYNNNSIFIQKKIIEQVSKKTFQEFVKEHIITPLKMKSAAFDLDYDYPNRTRSFNVHKENTNEVSPTKGWIWLSTDDLNTWVTALRSNKLISMKSLKSLLKNQYFENQKSVLGSTDKEFSLHMHGGQYYQFEAAFIGEFKNNLNVILMSNNKNQSFEIIYSVYNIMKDKAFSLPKKSIYREIRKKCAEDIDEGIKYYHALKERNYDLYSFENPNELNSLGYDLIAQKKVTQSIKIFKLALSEFPTNANLYDSLGEAYYINKEYALAILNYKKSLELNPENINAEKMIRKMNNIQEK</sequence>
<dbReference type="Gene3D" id="1.25.40.10">
    <property type="entry name" value="Tetratricopeptide repeat domain"/>
    <property type="match status" value="1"/>
</dbReference>
<dbReference type="InterPro" id="IPR019734">
    <property type="entry name" value="TPR_rpt"/>
</dbReference>
<dbReference type="Pfam" id="PF00144">
    <property type="entry name" value="Beta-lactamase"/>
    <property type="match status" value="1"/>
</dbReference>
<dbReference type="InterPro" id="IPR050491">
    <property type="entry name" value="AmpC-like"/>
</dbReference>
<gene>
    <name evidence="3" type="ORF">F7018_15760</name>
</gene>
<feature type="repeat" description="TPR" evidence="1">
    <location>
        <begin position="417"/>
        <end position="450"/>
    </location>
</feature>
<dbReference type="OrthoDB" id="9793489at2"/>
<evidence type="ECO:0000313" key="3">
    <source>
        <dbReference type="EMBL" id="KAB1153941.1"/>
    </source>
</evidence>
<keyword evidence="3" id="KW-0378">Hydrolase</keyword>
<feature type="domain" description="Beta-lactamase-related" evidence="2">
    <location>
        <begin position="36"/>
        <end position="273"/>
    </location>
</feature>
<evidence type="ECO:0000256" key="1">
    <source>
        <dbReference type="PROSITE-ProRule" id="PRU00339"/>
    </source>
</evidence>
<dbReference type="SUPFAM" id="SSF48452">
    <property type="entry name" value="TPR-like"/>
    <property type="match status" value="1"/>
</dbReference>
<keyword evidence="4" id="KW-1185">Reference proteome</keyword>
<dbReference type="SMART" id="SM00028">
    <property type="entry name" value="TPR"/>
    <property type="match status" value="2"/>
</dbReference>
<dbReference type="PROSITE" id="PS50293">
    <property type="entry name" value="TPR_REGION"/>
    <property type="match status" value="1"/>
</dbReference>
<dbReference type="Gene3D" id="3.40.710.10">
    <property type="entry name" value="DD-peptidase/beta-lactamase superfamily"/>
    <property type="match status" value="1"/>
</dbReference>
<dbReference type="RefSeq" id="WP_150901061.1">
    <property type="nucleotide sequence ID" value="NZ_WAAU01000030.1"/>
</dbReference>
<comment type="caution">
    <text evidence="3">The sequence shown here is derived from an EMBL/GenBank/DDBJ whole genome shotgun (WGS) entry which is preliminary data.</text>
</comment>
<dbReference type="Proteomes" id="UP000467305">
    <property type="component" value="Unassembled WGS sequence"/>
</dbReference>
<dbReference type="SUPFAM" id="SSF56601">
    <property type="entry name" value="beta-lactamase/transpeptidase-like"/>
    <property type="match status" value="1"/>
</dbReference>
<dbReference type="AlphaFoldDB" id="A0A7J5A8P0"/>
<organism evidence="3 4">
    <name type="scientific">Tenacibaculum aiptasiae</name>
    <dbReference type="NCBI Taxonomy" id="426481"/>
    <lineage>
        <taxon>Bacteria</taxon>
        <taxon>Pseudomonadati</taxon>
        <taxon>Bacteroidota</taxon>
        <taxon>Flavobacteriia</taxon>
        <taxon>Flavobacteriales</taxon>
        <taxon>Flavobacteriaceae</taxon>
        <taxon>Tenacibaculum</taxon>
    </lineage>
</organism>
<dbReference type="PROSITE" id="PS50005">
    <property type="entry name" value="TPR"/>
    <property type="match status" value="1"/>
</dbReference>
<evidence type="ECO:0000313" key="4">
    <source>
        <dbReference type="Proteomes" id="UP000467305"/>
    </source>
</evidence>
<dbReference type="PANTHER" id="PTHR46825:SF9">
    <property type="entry name" value="BETA-LACTAMASE-RELATED DOMAIN-CONTAINING PROTEIN"/>
    <property type="match status" value="1"/>
</dbReference>
<keyword evidence="1" id="KW-0802">TPR repeat</keyword>
<dbReference type="EMBL" id="WAAU01000030">
    <property type="protein sequence ID" value="KAB1153941.1"/>
    <property type="molecule type" value="Genomic_DNA"/>
</dbReference>
<name>A0A7J5A8P0_9FLAO</name>
<dbReference type="InterPro" id="IPR011990">
    <property type="entry name" value="TPR-like_helical_dom_sf"/>
</dbReference>
<dbReference type="PROSITE" id="PS51257">
    <property type="entry name" value="PROKAR_LIPOPROTEIN"/>
    <property type="match status" value="1"/>
</dbReference>
<dbReference type="InterPro" id="IPR012338">
    <property type="entry name" value="Beta-lactam/transpept-like"/>
</dbReference>
<accession>A0A7J5A8P0</accession>
<proteinExistence type="predicted"/>
<reference evidence="3 4" key="1">
    <citation type="submission" date="2019-09" db="EMBL/GenBank/DDBJ databases">
        <authorList>
            <person name="Cao W.R."/>
        </authorList>
    </citation>
    <scope>NUCLEOTIDE SEQUENCE [LARGE SCALE GENOMIC DNA]</scope>
    <source>
        <strain evidence="4">a4</strain>
    </source>
</reference>
<dbReference type="GO" id="GO:0016787">
    <property type="term" value="F:hydrolase activity"/>
    <property type="evidence" value="ECO:0007669"/>
    <property type="project" value="UniProtKB-KW"/>
</dbReference>
<dbReference type="PANTHER" id="PTHR46825">
    <property type="entry name" value="D-ALANYL-D-ALANINE-CARBOXYPEPTIDASE/ENDOPEPTIDASE AMPH"/>
    <property type="match status" value="1"/>
</dbReference>